<dbReference type="PANTHER" id="PTHR30372">
    <property type="entry name" value="LIPID-A-DISACCHARIDE SYNTHASE"/>
    <property type="match status" value="1"/>
</dbReference>
<keyword evidence="9 11" id="KW-0443">Lipid metabolism</keyword>
<evidence type="ECO:0000256" key="11">
    <source>
        <dbReference type="HAMAP-Rule" id="MF_00392"/>
    </source>
</evidence>
<dbReference type="GO" id="GO:0005543">
    <property type="term" value="F:phospholipid binding"/>
    <property type="evidence" value="ECO:0007669"/>
    <property type="project" value="TreeGrafter"/>
</dbReference>
<dbReference type="Proteomes" id="UP000521227">
    <property type="component" value="Unassembled WGS sequence"/>
</dbReference>
<organism evidence="12 13">
    <name type="scientific">Afipia massiliensis</name>
    <dbReference type="NCBI Taxonomy" id="211460"/>
    <lineage>
        <taxon>Bacteria</taxon>
        <taxon>Pseudomonadati</taxon>
        <taxon>Pseudomonadota</taxon>
        <taxon>Alphaproteobacteria</taxon>
        <taxon>Hyphomicrobiales</taxon>
        <taxon>Nitrobacteraceae</taxon>
        <taxon>Afipia</taxon>
    </lineage>
</organism>
<dbReference type="InterPro" id="IPR003835">
    <property type="entry name" value="Glyco_trans_19"/>
</dbReference>
<keyword evidence="8 11" id="KW-0808">Transferase</keyword>
<dbReference type="Gene3D" id="3.40.50.2000">
    <property type="entry name" value="Glycogen Phosphorylase B"/>
    <property type="match status" value="1"/>
</dbReference>
<evidence type="ECO:0000313" key="12">
    <source>
        <dbReference type="EMBL" id="MBB5050217.1"/>
    </source>
</evidence>
<dbReference type="SUPFAM" id="SSF53756">
    <property type="entry name" value="UDP-Glycosyltransferase/glycogen phosphorylase"/>
    <property type="match status" value="1"/>
</dbReference>
<evidence type="ECO:0000256" key="5">
    <source>
        <dbReference type="ARBA" id="ARBA00022516"/>
    </source>
</evidence>
<dbReference type="UniPathway" id="UPA00973"/>
<evidence type="ECO:0000256" key="2">
    <source>
        <dbReference type="ARBA" id="ARBA00007868"/>
    </source>
</evidence>
<keyword evidence="7 11" id="KW-0328">Glycosyltransferase</keyword>
<evidence type="ECO:0000256" key="3">
    <source>
        <dbReference type="ARBA" id="ARBA00012687"/>
    </source>
</evidence>
<evidence type="ECO:0000256" key="7">
    <source>
        <dbReference type="ARBA" id="ARBA00022676"/>
    </source>
</evidence>
<dbReference type="EMBL" id="JACHIJ010000001">
    <property type="protein sequence ID" value="MBB5050217.1"/>
    <property type="molecule type" value="Genomic_DNA"/>
</dbReference>
<dbReference type="AlphaFoldDB" id="A0A840MVN0"/>
<dbReference type="HAMAP" id="MF_00392">
    <property type="entry name" value="LpxB"/>
    <property type="match status" value="1"/>
</dbReference>
<protein>
    <recommendedName>
        <fullName evidence="4 11">Lipid-A-disaccharide synthase</fullName>
        <ecNumber evidence="3 11">2.4.1.182</ecNumber>
    </recommendedName>
</protein>
<dbReference type="RefSeq" id="WP_184082081.1">
    <property type="nucleotide sequence ID" value="NZ_JACHIJ010000001.1"/>
</dbReference>
<reference evidence="12 13" key="1">
    <citation type="submission" date="2020-08" db="EMBL/GenBank/DDBJ databases">
        <title>Genomic Encyclopedia of Type Strains, Phase IV (KMG-IV): sequencing the most valuable type-strain genomes for metagenomic binning, comparative biology and taxonomic classification.</title>
        <authorList>
            <person name="Goeker M."/>
        </authorList>
    </citation>
    <scope>NUCLEOTIDE SEQUENCE [LARGE SCALE GENOMIC DNA]</scope>
    <source>
        <strain evidence="12 13">DSM 17498</strain>
    </source>
</reference>
<evidence type="ECO:0000256" key="8">
    <source>
        <dbReference type="ARBA" id="ARBA00022679"/>
    </source>
</evidence>
<comment type="similarity">
    <text evidence="2 11">Belongs to the LpxB family.</text>
</comment>
<evidence type="ECO:0000256" key="1">
    <source>
        <dbReference type="ARBA" id="ARBA00002056"/>
    </source>
</evidence>
<dbReference type="Pfam" id="PF02684">
    <property type="entry name" value="LpxB"/>
    <property type="match status" value="1"/>
</dbReference>
<accession>A0A840MVN0</accession>
<proteinExistence type="inferred from homology"/>
<dbReference type="NCBIfam" id="TIGR00215">
    <property type="entry name" value="lpxB"/>
    <property type="match status" value="1"/>
</dbReference>
<evidence type="ECO:0000256" key="10">
    <source>
        <dbReference type="ARBA" id="ARBA00048975"/>
    </source>
</evidence>
<gene>
    <name evidence="11" type="primary">lpxB</name>
    <name evidence="12" type="ORF">HNQ36_000165</name>
</gene>
<comment type="catalytic activity">
    <reaction evidence="10 11">
        <text>a lipid X + a UDP-2-N,3-O-bis[(3R)-3-hydroxyacyl]-alpha-D-glucosamine = a lipid A disaccharide + UDP + H(+)</text>
        <dbReference type="Rhea" id="RHEA:67828"/>
        <dbReference type="ChEBI" id="CHEBI:15378"/>
        <dbReference type="ChEBI" id="CHEBI:58223"/>
        <dbReference type="ChEBI" id="CHEBI:137748"/>
        <dbReference type="ChEBI" id="CHEBI:176338"/>
        <dbReference type="ChEBI" id="CHEBI:176343"/>
        <dbReference type="EC" id="2.4.1.182"/>
    </reaction>
</comment>
<evidence type="ECO:0000313" key="13">
    <source>
        <dbReference type="Proteomes" id="UP000521227"/>
    </source>
</evidence>
<comment type="pathway">
    <text evidence="11">Bacterial outer membrane biogenesis; LPS lipid A biosynthesis.</text>
</comment>
<comment type="function">
    <text evidence="1 11">Condensation of UDP-2,3-diacylglucosamine and 2,3-diacylglucosamine-1-phosphate to form lipid A disaccharide, a precursor of lipid A, a phosphorylated glycolipid that anchors the lipopolysaccharide to the outer membrane of the cell.</text>
</comment>
<evidence type="ECO:0000256" key="6">
    <source>
        <dbReference type="ARBA" id="ARBA00022556"/>
    </source>
</evidence>
<name>A0A840MVN0_9BRAD</name>
<evidence type="ECO:0000256" key="4">
    <source>
        <dbReference type="ARBA" id="ARBA00020902"/>
    </source>
</evidence>
<dbReference type="EC" id="2.4.1.182" evidence="3 11"/>
<comment type="caution">
    <text evidence="12">The sequence shown here is derived from an EMBL/GenBank/DDBJ whole genome shotgun (WGS) entry which is preliminary data.</text>
</comment>
<dbReference type="GO" id="GO:0009245">
    <property type="term" value="P:lipid A biosynthetic process"/>
    <property type="evidence" value="ECO:0007669"/>
    <property type="project" value="UniProtKB-UniRule"/>
</dbReference>
<keyword evidence="6 11" id="KW-0441">Lipid A biosynthesis</keyword>
<dbReference type="PANTHER" id="PTHR30372:SF4">
    <property type="entry name" value="LIPID-A-DISACCHARIDE SYNTHASE, MITOCHONDRIAL-RELATED"/>
    <property type="match status" value="1"/>
</dbReference>
<keyword evidence="5 11" id="KW-0444">Lipid biosynthesis</keyword>
<evidence type="ECO:0000256" key="9">
    <source>
        <dbReference type="ARBA" id="ARBA00023098"/>
    </source>
</evidence>
<dbReference type="GO" id="GO:0008915">
    <property type="term" value="F:lipid-A-disaccharide synthase activity"/>
    <property type="evidence" value="ECO:0007669"/>
    <property type="project" value="UniProtKB-UniRule"/>
</dbReference>
<dbReference type="GO" id="GO:0016020">
    <property type="term" value="C:membrane"/>
    <property type="evidence" value="ECO:0007669"/>
    <property type="project" value="GOC"/>
</dbReference>
<sequence>MSTSPAHPEAPRTIFLIAAEESGDRLGAGLMTALRERLGPAVRLVGIGGRHMAEQGLVSLVSVEGLSIIGFASIPKKLPMILQRLRDATDAVLKEQPDVLVLIDSPDFTHRVARRVRARDPSIPVVNYVPPTVWVWRGGRAKKMRAYVDRVLAVLPFETEVHRKLAGPPCSYVGHPLLDELDALLPNAQELARRTAAPPLLVVLPGSRRSEIKRNMAIFGETLRLLRSQGVTFEPVLPTTPELLDSVRTAAERWPVQPRIVVSDSDKRAAFRTARAALAKSGTVTLELALAGVPMVTAYRVTEIEAFVARRVIQTSSIILANLILGENVIPEFLQQDFTAEKLAPALRDILGDTPARQRQVEAFGRLEQIMSTGGKRPSELAADGVIATMR</sequence>